<dbReference type="Gene3D" id="3.40.50.300">
    <property type="entry name" value="P-loop containing nucleotide triphosphate hydrolases"/>
    <property type="match status" value="1"/>
</dbReference>
<comment type="caution">
    <text evidence="4">The sequence shown here is derived from an EMBL/GenBank/DDBJ whole genome shotgun (WGS) entry which is preliminary data.</text>
</comment>
<proteinExistence type="predicted"/>
<dbReference type="SUPFAM" id="SSF52540">
    <property type="entry name" value="P-loop containing nucleoside triphosphate hydrolases"/>
    <property type="match status" value="1"/>
</dbReference>
<feature type="repeat" description="ANK" evidence="2">
    <location>
        <begin position="854"/>
        <end position="886"/>
    </location>
</feature>
<protein>
    <recommendedName>
        <fullName evidence="3">Nephrocystin 3-like N-terminal domain-containing protein</fullName>
    </recommendedName>
</protein>
<feature type="repeat" description="ANK" evidence="2">
    <location>
        <begin position="758"/>
        <end position="790"/>
    </location>
</feature>
<dbReference type="InterPro" id="IPR056884">
    <property type="entry name" value="NPHP3-like_N"/>
</dbReference>
<dbReference type="InterPro" id="IPR052391">
    <property type="entry name" value="E3_Ligase-Neurotoxin"/>
</dbReference>
<dbReference type="Pfam" id="PF12796">
    <property type="entry name" value="Ank_2"/>
    <property type="match status" value="4"/>
</dbReference>
<feature type="repeat" description="ANK" evidence="2">
    <location>
        <begin position="1025"/>
        <end position="1057"/>
    </location>
</feature>
<feature type="repeat" description="ANK" evidence="2">
    <location>
        <begin position="957"/>
        <end position="989"/>
    </location>
</feature>
<feature type="domain" description="Nephrocystin 3-like N-terminal" evidence="3">
    <location>
        <begin position="29"/>
        <end position="196"/>
    </location>
</feature>
<evidence type="ECO:0000256" key="1">
    <source>
        <dbReference type="ARBA" id="ARBA00022737"/>
    </source>
</evidence>
<feature type="repeat" description="ANK" evidence="2">
    <location>
        <begin position="888"/>
        <end position="920"/>
    </location>
</feature>
<dbReference type="PANTHER" id="PTHR24133">
    <property type="entry name" value="ANKYRIN DOMAIN-CONTAINING"/>
    <property type="match status" value="1"/>
</dbReference>
<dbReference type="Pfam" id="PF00023">
    <property type="entry name" value="Ank"/>
    <property type="match status" value="1"/>
</dbReference>
<dbReference type="SMART" id="SM00248">
    <property type="entry name" value="ANK"/>
    <property type="match status" value="14"/>
</dbReference>
<dbReference type="AlphaFoldDB" id="A0AAJ0CUC7"/>
<dbReference type="PRINTS" id="PR01415">
    <property type="entry name" value="ANKYRIN"/>
</dbReference>
<dbReference type="PANTHER" id="PTHR24133:SF40">
    <property type="entry name" value="ANKYRIN REPEAT DOMAIN 44"/>
    <property type="match status" value="1"/>
</dbReference>
<dbReference type="EMBL" id="JASWJB010000035">
    <property type="protein sequence ID" value="KAK2608602.1"/>
    <property type="molecule type" value="Genomic_DNA"/>
</dbReference>
<accession>A0AAJ0CUC7</accession>
<name>A0AAJ0CUC7_9HYPO</name>
<keyword evidence="2" id="KW-0040">ANK repeat</keyword>
<organism evidence="4 5">
    <name type="scientific">Conoideocrella luteorostrata</name>
    <dbReference type="NCBI Taxonomy" id="1105319"/>
    <lineage>
        <taxon>Eukaryota</taxon>
        <taxon>Fungi</taxon>
        <taxon>Dikarya</taxon>
        <taxon>Ascomycota</taxon>
        <taxon>Pezizomycotina</taxon>
        <taxon>Sordariomycetes</taxon>
        <taxon>Hypocreomycetidae</taxon>
        <taxon>Hypocreales</taxon>
        <taxon>Clavicipitaceae</taxon>
        <taxon>Conoideocrella</taxon>
    </lineage>
</organism>
<dbReference type="SUPFAM" id="SSF48403">
    <property type="entry name" value="Ankyrin repeat"/>
    <property type="match status" value="2"/>
</dbReference>
<dbReference type="Proteomes" id="UP001251528">
    <property type="component" value="Unassembled WGS sequence"/>
</dbReference>
<feature type="repeat" description="ANK" evidence="2">
    <location>
        <begin position="526"/>
        <end position="558"/>
    </location>
</feature>
<dbReference type="PROSITE" id="PS50088">
    <property type="entry name" value="ANK_REPEAT"/>
    <property type="match status" value="9"/>
</dbReference>
<feature type="repeat" description="ANK" evidence="2">
    <location>
        <begin position="725"/>
        <end position="757"/>
    </location>
</feature>
<feature type="repeat" description="ANK" evidence="2">
    <location>
        <begin position="493"/>
        <end position="525"/>
    </location>
</feature>
<evidence type="ECO:0000256" key="2">
    <source>
        <dbReference type="PROSITE-ProRule" id="PRU00023"/>
    </source>
</evidence>
<reference evidence="4" key="1">
    <citation type="submission" date="2023-06" db="EMBL/GenBank/DDBJ databases">
        <title>Conoideocrella luteorostrata (Hypocreales: Clavicipitaceae), a potential biocontrol fungus for elongate hemlock scale in United States Christmas tree production areas.</title>
        <authorList>
            <person name="Barrett H."/>
            <person name="Lovett B."/>
            <person name="Macias A.M."/>
            <person name="Stajich J.E."/>
            <person name="Kasson M.T."/>
        </authorList>
    </citation>
    <scope>NUCLEOTIDE SEQUENCE</scope>
    <source>
        <strain evidence="4">ARSEF 14590</strain>
    </source>
</reference>
<evidence type="ECO:0000313" key="5">
    <source>
        <dbReference type="Proteomes" id="UP001251528"/>
    </source>
</evidence>
<keyword evidence="5" id="KW-1185">Reference proteome</keyword>
<keyword evidence="1" id="KW-0677">Repeat</keyword>
<dbReference type="Gene3D" id="1.25.40.20">
    <property type="entry name" value="Ankyrin repeat-containing domain"/>
    <property type="match status" value="3"/>
</dbReference>
<dbReference type="InterPro" id="IPR036770">
    <property type="entry name" value="Ankyrin_rpt-contain_sf"/>
</dbReference>
<evidence type="ECO:0000259" key="3">
    <source>
        <dbReference type="Pfam" id="PF24883"/>
    </source>
</evidence>
<dbReference type="PROSITE" id="PS50297">
    <property type="entry name" value="ANK_REP_REGION"/>
    <property type="match status" value="6"/>
</dbReference>
<gene>
    <name evidence="4" type="ORF">QQS21_002828</name>
</gene>
<evidence type="ECO:0000313" key="4">
    <source>
        <dbReference type="EMBL" id="KAK2608602.1"/>
    </source>
</evidence>
<feature type="repeat" description="ANK" evidence="2">
    <location>
        <begin position="559"/>
        <end position="594"/>
    </location>
</feature>
<dbReference type="InterPro" id="IPR027417">
    <property type="entry name" value="P-loop_NTPase"/>
</dbReference>
<dbReference type="Pfam" id="PF24883">
    <property type="entry name" value="NPHP3_N"/>
    <property type="match status" value="1"/>
</dbReference>
<sequence length="1086" mass="121154">MDWLMRQPNWSPQDSHQQHVELLSKVVPGTGKWILSNDDFQTWKDPSSSLRVLPLHGILGSGKSMLLSIIIQSIKNEIEGQGNAACIYFYFQDEEDAFWPASVWFALLKQLLQHESSSCIAPELKSKFSDSFQGASQRHTLDYWNLLKAQAEEFQTVYLILDDPDSHLIHDGSKRQMIWDALRKLPLNIKLLFTSRTDQLARHLDVDRGLDIKPTATDINVYVNSRINSDVNLSRVLVESRDRASVVKAVTSLTTKSGMLVSRFIHPLGNAYIILLTESRFLLARLHLDGLSKHGTLADITDALNRLPSDEIRAFESAVHLITKKHDQFYRELAKHVLTWIVHANVGLKIEQVQDSFAIQRSKTGQYRKHRPTEESLISAGAGLVIKDPDNGTLRLVHESAKKYLQKHNVMYQQANLIIAKTCLSYLMADETSNERQSPLLSYAASHWNSHLGKDCRLADPEASRLIKDFLSDRLKLTRAFKALPDAPSSGLDGITGLHAAVYFDLRSSAKALIKAGVDVNARCSDGQTAMHWAVRLGRRELLKYLISKSADTNMCDKAKSTPLHMALMVPETKGIKIVQILVDCGAKVDICGSNGLSALFSSFKYGPTAIAEILAKSQKRHGRLDAEITPGWTCLRELFSLDPNIVKLSSSSADEWRSLRKTVDNHVRYLIGLVLDQDVELNRPTTDGWLPLIHAVKMRSLSRVRHLLERYPRPADVNQRGPKDEKTPLRWAFTYPCPPMVPLLIEHGADVNESNADGWTPLIQAVKENNEEIVWLLLQNGARPDTKDTKMWSALLYAIEGGNKNIVWLLVSKKADVCLLNNKALDLSLSIKNHSIAWLLCENGADANTADDKGMTPLHRATRDGYSRDVGFLLDRGVDVSSQENTNGWTPLHLAVLDKNDSIVKQLAEHASQKGHINVKDNGDNTALMFATMRRSRSIMQTLLQHDASCDMHGPGGLTALHLAAMGGFNDGLRMMMNMTNNVNQADNKGYSALHHAVYSLEADVETIRILACRANHNAEEGQSSWTPLMLAAYLGKEAFVRKLLEEGAGAGARNSKGQTATDVMKQECEGIRTLLKEAHLARMI</sequence>
<dbReference type="InterPro" id="IPR002110">
    <property type="entry name" value="Ankyrin_rpt"/>
</dbReference>